<dbReference type="Proteomes" id="UP000509120">
    <property type="component" value="Chromosome"/>
</dbReference>
<dbReference type="GO" id="GO:0016491">
    <property type="term" value="F:oxidoreductase activity"/>
    <property type="evidence" value="ECO:0007669"/>
    <property type="project" value="UniProtKB-KW"/>
</dbReference>
<evidence type="ECO:0000313" key="6">
    <source>
        <dbReference type="Proteomes" id="UP000509120"/>
    </source>
</evidence>
<accession>A0AAN2A069</accession>
<evidence type="ECO:0000256" key="3">
    <source>
        <dbReference type="ARBA" id="ARBA00023002"/>
    </source>
</evidence>
<evidence type="ECO:0000256" key="1">
    <source>
        <dbReference type="ARBA" id="ARBA00004496"/>
    </source>
</evidence>
<evidence type="ECO:0000313" key="5">
    <source>
        <dbReference type="EMBL" id="CAD0156373.1"/>
    </source>
</evidence>
<name>A0AAN2A069_STRTR</name>
<sequence>MTYFTDLQIKRRSIYALGKDLELSNQELIETIQGAVLNTPTAFNSQTSRVVILLNEESDAFWNEIAYSELEKVTPAEAFEATKERLAGFAQAKGTILFYEDQDVVKGLQEQFPLYAENFPIWSEQGHGIALYATWLALAEKNIGMNVQHYNPLVDAQLAEKYDIPANWKLRAQAPFGQIVAPAGDKDVQTEGRFKVFGDK</sequence>
<dbReference type="GO" id="GO:0005737">
    <property type="term" value="C:cytoplasm"/>
    <property type="evidence" value="ECO:0007669"/>
    <property type="project" value="UniProtKB-SubCell"/>
</dbReference>
<dbReference type="GO" id="GO:0034599">
    <property type="term" value="P:cellular response to oxidative stress"/>
    <property type="evidence" value="ECO:0007669"/>
    <property type="project" value="InterPro"/>
</dbReference>
<feature type="domain" description="Nitroreductase" evidence="4">
    <location>
        <begin position="10"/>
        <end position="177"/>
    </location>
</feature>
<protein>
    <submittedName>
        <fullName evidence="5">Nitroreductase family protein</fullName>
    </submittedName>
</protein>
<dbReference type="InterPro" id="IPR033877">
    <property type="entry name" value="Frm2/Hbn1"/>
</dbReference>
<dbReference type="Pfam" id="PF00881">
    <property type="entry name" value="Nitroreductase"/>
    <property type="match status" value="1"/>
</dbReference>
<reference evidence="5 6" key="1">
    <citation type="submission" date="2020-06" db="EMBL/GenBank/DDBJ databases">
        <authorList>
            <person name="Chuat V."/>
        </authorList>
    </citation>
    <scope>NUCLEOTIDE SEQUENCE [LARGE SCALE GENOMIC DNA]</scope>
    <source>
        <strain evidence="5">STH_CIRM_1046</strain>
    </source>
</reference>
<keyword evidence="3" id="KW-0560">Oxidoreductase</keyword>
<comment type="subcellular location">
    <subcellularLocation>
        <location evidence="1">Cytoplasm</location>
    </subcellularLocation>
</comment>
<dbReference type="EMBL" id="LR822030">
    <property type="protein sequence ID" value="CAD0156373.1"/>
    <property type="molecule type" value="Genomic_DNA"/>
</dbReference>
<evidence type="ECO:0000256" key="2">
    <source>
        <dbReference type="ARBA" id="ARBA00022490"/>
    </source>
</evidence>
<dbReference type="AlphaFoldDB" id="A0AAN2A069"/>
<organism evidence="5 6">
    <name type="scientific">Streptococcus thermophilus</name>
    <dbReference type="NCBI Taxonomy" id="1308"/>
    <lineage>
        <taxon>Bacteria</taxon>
        <taxon>Bacillati</taxon>
        <taxon>Bacillota</taxon>
        <taxon>Bacilli</taxon>
        <taxon>Lactobacillales</taxon>
        <taxon>Streptococcaceae</taxon>
        <taxon>Streptococcus</taxon>
    </lineage>
</organism>
<dbReference type="PANTHER" id="PTHR43035:SF1">
    <property type="entry name" value="FATTY ACID REPRESSION MUTANT PROTEIN 2-RELATED"/>
    <property type="match status" value="1"/>
</dbReference>
<dbReference type="CDD" id="cd02140">
    <property type="entry name" value="Frm2-like"/>
    <property type="match status" value="1"/>
</dbReference>
<dbReference type="PANTHER" id="PTHR43035">
    <property type="entry name" value="FATTY ACID REPRESSION MUTANT PROTEIN 2-RELATED"/>
    <property type="match status" value="1"/>
</dbReference>
<proteinExistence type="predicted"/>
<dbReference type="InterPro" id="IPR029479">
    <property type="entry name" value="Nitroreductase"/>
</dbReference>
<dbReference type="InterPro" id="IPR000415">
    <property type="entry name" value="Nitroreductase-like"/>
</dbReference>
<gene>
    <name evidence="5" type="ORF">STHERMO_1429</name>
</gene>
<dbReference type="FunFam" id="3.40.109.10:FF:000001">
    <property type="entry name" value="Nitroreductase family"/>
    <property type="match status" value="1"/>
</dbReference>
<dbReference type="SUPFAM" id="SSF55469">
    <property type="entry name" value="FMN-dependent nitroreductase-like"/>
    <property type="match status" value="1"/>
</dbReference>
<keyword evidence="2" id="KW-0963">Cytoplasm</keyword>
<dbReference type="RefSeq" id="WP_014608493.1">
    <property type="nucleotide sequence ID" value="NZ_CAKMBF010000001.1"/>
</dbReference>
<evidence type="ECO:0000259" key="4">
    <source>
        <dbReference type="Pfam" id="PF00881"/>
    </source>
</evidence>
<dbReference type="Gene3D" id="3.40.109.10">
    <property type="entry name" value="NADH Oxidase"/>
    <property type="match status" value="1"/>
</dbReference>